<organism evidence="2 3">
    <name type="scientific">Cereibacter ovatus</name>
    <dbReference type="NCBI Taxonomy" id="439529"/>
    <lineage>
        <taxon>Bacteria</taxon>
        <taxon>Pseudomonadati</taxon>
        <taxon>Pseudomonadota</taxon>
        <taxon>Alphaproteobacteria</taxon>
        <taxon>Rhodobacterales</taxon>
        <taxon>Paracoccaceae</taxon>
        <taxon>Cereibacter</taxon>
    </lineage>
</organism>
<protein>
    <submittedName>
        <fullName evidence="2">SCP-2 sterol transfer family protein</fullName>
    </submittedName>
</protein>
<dbReference type="OrthoDB" id="9809312at2"/>
<dbReference type="SUPFAM" id="SSF55718">
    <property type="entry name" value="SCP-like"/>
    <property type="match status" value="1"/>
</dbReference>
<accession>A0A285D470</accession>
<dbReference type="EMBL" id="OAOQ01000024">
    <property type="protein sequence ID" value="SNX74631.1"/>
    <property type="molecule type" value="Genomic_DNA"/>
</dbReference>
<name>A0A285D470_9RHOB</name>
<sequence length="94" mass="9656">MSKVIDAAVEALSRKVANFDGSAKFIIRDEGVIMMDGDGVREGDGEAAVTMTASADVFKAILEGDLNATTAFMSGRLGVEGSIPMAMKVGAALS</sequence>
<dbReference type="Proteomes" id="UP000219467">
    <property type="component" value="Unassembled WGS sequence"/>
</dbReference>
<reference evidence="3" key="1">
    <citation type="submission" date="2017-08" db="EMBL/GenBank/DDBJ databases">
        <authorList>
            <person name="Varghese N."/>
            <person name="Submissions S."/>
        </authorList>
    </citation>
    <scope>NUCLEOTIDE SEQUENCE [LARGE SCALE GENOMIC DNA]</scope>
    <source>
        <strain evidence="3">JA234</strain>
    </source>
</reference>
<evidence type="ECO:0000259" key="1">
    <source>
        <dbReference type="Pfam" id="PF02036"/>
    </source>
</evidence>
<gene>
    <name evidence="2" type="ORF">SAMN05878503_12434</name>
</gene>
<evidence type="ECO:0000313" key="2">
    <source>
        <dbReference type="EMBL" id="SNX74631.1"/>
    </source>
</evidence>
<dbReference type="InterPro" id="IPR003033">
    <property type="entry name" value="SCP2_sterol-bd_dom"/>
</dbReference>
<evidence type="ECO:0000313" key="3">
    <source>
        <dbReference type="Proteomes" id="UP000219467"/>
    </source>
</evidence>
<dbReference type="AlphaFoldDB" id="A0A285D470"/>
<dbReference type="InterPro" id="IPR036527">
    <property type="entry name" value="SCP2_sterol-bd_dom_sf"/>
</dbReference>
<proteinExistence type="predicted"/>
<dbReference type="Gene3D" id="3.30.1050.10">
    <property type="entry name" value="SCP2 sterol-binding domain"/>
    <property type="match status" value="1"/>
</dbReference>
<dbReference type="RefSeq" id="WP_097031768.1">
    <property type="nucleotide sequence ID" value="NZ_OAOQ01000024.1"/>
</dbReference>
<dbReference type="Pfam" id="PF02036">
    <property type="entry name" value="SCP2"/>
    <property type="match status" value="1"/>
</dbReference>
<feature type="domain" description="SCP2" evidence="1">
    <location>
        <begin position="13"/>
        <end position="93"/>
    </location>
</feature>
<keyword evidence="3" id="KW-1185">Reference proteome</keyword>